<dbReference type="UniPathway" id="UPA00077">
    <property type="reaction ID" value="UER00156"/>
</dbReference>
<organism evidence="16">
    <name type="scientific">Candidatus Kentrum sp. SD</name>
    <dbReference type="NCBI Taxonomy" id="2126332"/>
    <lineage>
        <taxon>Bacteria</taxon>
        <taxon>Pseudomonadati</taxon>
        <taxon>Pseudomonadota</taxon>
        <taxon>Gammaproteobacteria</taxon>
        <taxon>Candidatus Kentrum</taxon>
    </lineage>
</organism>
<evidence type="ECO:0000256" key="12">
    <source>
        <dbReference type="RuleBase" id="RU361205"/>
    </source>
</evidence>
<dbReference type="InterPro" id="IPR006390">
    <property type="entry name" value="DHP_synth_dom"/>
</dbReference>
<dbReference type="PROSITE" id="PS50972">
    <property type="entry name" value="PTERIN_BINDING"/>
    <property type="match status" value="1"/>
</dbReference>
<dbReference type="InterPro" id="IPR000489">
    <property type="entry name" value="Pterin-binding_dom"/>
</dbReference>
<dbReference type="AlphaFoldDB" id="A0A450YL09"/>
<dbReference type="CDD" id="cd00739">
    <property type="entry name" value="DHPS"/>
    <property type="match status" value="1"/>
</dbReference>
<evidence type="ECO:0000313" key="16">
    <source>
        <dbReference type="EMBL" id="VFK42222.1"/>
    </source>
</evidence>
<comment type="pathway">
    <text evidence="3 12">Cofactor biosynthesis; tetrahydrofolate biosynthesis; 7,8-dihydrofolate from 2-amino-4-hydroxy-6-hydroxymethyl-7,8-dihydropteridine diphosphate and 4-aminobenzoate: step 1/2.</text>
</comment>
<comment type="catalytic activity">
    <reaction evidence="1">
        <text>(7,8-dihydropterin-6-yl)methyl diphosphate + 4-aminobenzoate = 7,8-dihydropteroate + diphosphate</text>
        <dbReference type="Rhea" id="RHEA:19949"/>
        <dbReference type="ChEBI" id="CHEBI:17836"/>
        <dbReference type="ChEBI" id="CHEBI:17839"/>
        <dbReference type="ChEBI" id="CHEBI:33019"/>
        <dbReference type="ChEBI" id="CHEBI:72950"/>
        <dbReference type="EC" id="2.5.1.15"/>
    </reaction>
</comment>
<sequence>MRNPMTPEELHGRDRNLQSTTQHSFSLPIRVMGILNVTPDSFSDGGRFLRPGAAISQARRMLREGADIIDVGGESTRPGAAPISVQQELDRTIPVIEGIRAEMAVSISIDTSHPQVMREAVSAGAGMINDVRALRVEGAMEMARDLGAPICLMHMSGEPRTMQETPEYQNVIEEVRDFLLARVAACEEHGIPRSRLWIDPGFGFGKTLNHNLTLLAHLDRFVDTGVPVLVGLSRKSMIGTILDKPVEQRLFGGIAAALIAAAKGAAILRVHDVGPMVDACKVLNAVNEANAVEEENMATTRRTDYIAPGNR</sequence>
<dbReference type="GO" id="GO:0046654">
    <property type="term" value="P:tetrahydrofolate biosynthetic process"/>
    <property type="evidence" value="ECO:0007669"/>
    <property type="project" value="UniProtKB-UniPathway"/>
</dbReference>
<comment type="similarity">
    <text evidence="4 12">Belongs to the DHPS family.</text>
</comment>
<evidence type="ECO:0000256" key="8">
    <source>
        <dbReference type="ARBA" id="ARBA00022723"/>
    </source>
</evidence>
<evidence type="ECO:0000256" key="7">
    <source>
        <dbReference type="ARBA" id="ARBA00022679"/>
    </source>
</evidence>
<keyword evidence="8 12" id="KW-0479">Metal-binding</keyword>
<dbReference type="Gene3D" id="3.20.20.20">
    <property type="entry name" value="Dihydropteroate synthase-like"/>
    <property type="match status" value="1"/>
</dbReference>
<dbReference type="EMBL" id="CAADFU010000015">
    <property type="protein sequence ID" value="VFK42222.1"/>
    <property type="molecule type" value="Genomic_DNA"/>
</dbReference>
<reference evidence="16" key="1">
    <citation type="submission" date="2019-02" db="EMBL/GenBank/DDBJ databases">
        <authorList>
            <person name="Gruber-Vodicka R. H."/>
            <person name="Seah K. B. B."/>
        </authorList>
    </citation>
    <scope>NUCLEOTIDE SEQUENCE</scope>
    <source>
        <strain evidence="16">BECK_S1320</strain>
        <strain evidence="15">BECK_S1321</strain>
    </source>
</reference>
<evidence type="ECO:0000256" key="6">
    <source>
        <dbReference type="ARBA" id="ARBA00016919"/>
    </source>
</evidence>
<dbReference type="GO" id="GO:0046656">
    <property type="term" value="P:folic acid biosynthetic process"/>
    <property type="evidence" value="ECO:0007669"/>
    <property type="project" value="UniProtKB-KW"/>
</dbReference>
<accession>A0A450YL09</accession>
<comment type="cofactor">
    <cofactor evidence="2 12">
        <name>Mg(2+)</name>
        <dbReference type="ChEBI" id="CHEBI:18420"/>
    </cofactor>
</comment>
<evidence type="ECO:0000256" key="10">
    <source>
        <dbReference type="ARBA" id="ARBA00022909"/>
    </source>
</evidence>
<dbReference type="PANTHER" id="PTHR20941:SF1">
    <property type="entry name" value="FOLIC ACID SYNTHESIS PROTEIN FOL1"/>
    <property type="match status" value="1"/>
</dbReference>
<dbReference type="InterPro" id="IPR045031">
    <property type="entry name" value="DHP_synth-like"/>
</dbReference>
<evidence type="ECO:0000256" key="1">
    <source>
        <dbReference type="ARBA" id="ARBA00000012"/>
    </source>
</evidence>
<dbReference type="InterPro" id="IPR011005">
    <property type="entry name" value="Dihydropteroate_synth-like_sf"/>
</dbReference>
<dbReference type="PANTHER" id="PTHR20941">
    <property type="entry name" value="FOLATE SYNTHESIS PROTEINS"/>
    <property type="match status" value="1"/>
</dbReference>
<keyword evidence="10 12" id="KW-0289">Folate biosynthesis</keyword>
<keyword evidence="7 12" id="KW-0808">Transferase</keyword>
<gene>
    <name evidence="16" type="ORF">BECKSD772E_GA0070983_101527</name>
    <name evidence="15" type="ORF">BECKSD772F_GA0070984_101527</name>
</gene>
<evidence type="ECO:0000256" key="4">
    <source>
        <dbReference type="ARBA" id="ARBA00009503"/>
    </source>
</evidence>
<evidence type="ECO:0000256" key="9">
    <source>
        <dbReference type="ARBA" id="ARBA00022842"/>
    </source>
</evidence>
<dbReference type="NCBIfam" id="TIGR01496">
    <property type="entry name" value="DHPS"/>
    <property type="match status" value="1"/>
</dbReference>
<name>A0A450YL09_9GAMM</name>
<dbReference type="EMBL" id="CAADFR010000015">
    <property type="protein sequence ID" value="VFK37468.1"/>
    <property type="molecule type" value="Genomic_DNA"/>
</dbReference>
<evidence type="ECO:0000259" key="14">
    <source>
        <dbReference type="PROSITE" id="PS50972"/>
    </source>
</evidence>
<dbReference type="FunFam" id="3.20.20.20:FF:000006">
    <property type="entry name" value="Dihydropteroate synthase"/>
    <property type="match status" value="1"/>
</dbReference>
<dbReference type="Pfam" id="PF00809">
    <property type="entry name" value="Pterin_bind"/>
    <property type="match status" value="1"/>
</dbReference>
<feature type="region of interest" description="Disordered" evidence="13">
    <location>
        <begin position="1"/>
        <end position="22"/>
    </location>
</feature>
<evidence type="ECO:0000256" key="3">
    <source>
        <dbReference type="ARBA" id="ARBA00004763"/>
    </source>
</evidence>
<keyword evidence="9 12" id="KW-0460">Magnesium</keyword>
<dbReference type="GO" id="GO:0005829">
    <property type="term" value="C:cytosol"/>
    <property type="evidence" value="ECO:0007669"/>
    <property type="project" value="TreeGrafter"/>
</dbReference>
<dbReference type="GO" id="GO:0004156">
    <property type="term" value="F:dihydropteroate synthase activity"/>
    <property type="evidence" value="ECO:0007669"/>
    <property type="project" value="UniProtKB-EC"/>
</dbReference>
<dbReference type="PROSITE" id="PS00792">
    <property type="entry name" value="DHPS_1"/>
    <property type="match status" value="1"/>
</dbReference>
<dbReference type="PROSITE" id="PS00793">
    <property type="entry name" value="DHPS_2"/>
    <property type="match status" value="1"/>
</dbReference>
<evidence type="ECO:0000256" key="5">
    <source>
        <dbReference type="ARBA" id="ARBA00012458"/>
    </source>
</evidence>
<evidence type="ECO:0000256" key="2">
    <source>
        <dbReference type="ARBA" id="ARBA00001946"/>
    </source>
</evidence>
<comment type="function">
    <text evidence="12">Catalyzes the condensation of para-aminobenzoate (pABA) with 6-hydroxymethyl-7,8-dihydropterin diphosphate (DHPt-PP) to form 7,8-dihydropteroate (H2Pte), the immediate precursor of folate derivatives.</text>
</comment>
<proteinExistence type="inferred from homology"/>
<dbReference type="SUPFAM" id="SSF51717">
    <property type="entry name" value="Dihydropteroate synthetase-like"/>
    <property type="match status" value="1"/>
</dbReference>
<protein>
    <recommendedName>
        <fullName evidence="6 12">Dihydropteroate synthase</fullName>
        <shortName evidence="12">DHPS</shortName>
        <ecNumber evidence="5 12">2.5.1.15</ecNumber>
    </recommendedName>
    <alternativeName>
        <fullName evidence="11 12">Dihydropteroate pyrophosphorylase</fullName>
    </alternativeName>
</protein>
<evidence type="ECO:0000256" key="11">
    <source>
        <dbReference type="ARBA" id="ARBA00030193"/>
    </source>
</evidence>
<evidence type="ECO:0000313" key="15">
    <source>
        <dbReference type="EMBL" id="VFK37468.1"/>
    </source>
</evidence>
<feature type="domain" description="Pterin-binding" evidence="14">
    <location>
        <begin position="29"/>
        <end position="281"/>
    </location>
</feature>
<evidence type="ECO:0000256" key="13">
    <source>
        <dbReference type="SAM" id="MobiDB-lite"/>
    </source>
</evidence>
<dbReference type="EC" id="2.5.1.15" evidence="5 12"/>
<dbReference type="GO" id="GO:0046872">
    <property type="term" value="F:metal ion binding"/>
    <property type="evidence" value="ECO:0007669"/>
    <property type="project" value="UniProtKB-KW"/>
</dbReference>